<dbReference type="InterPro" id="IPR020942">
    <property type="entry name" value="Cyt_c_III_dom"/>
</dbReference>
<dbReference type="Pfam" id="PF02085">
    <property type="entry name" value="Cytochrom_CIII"/>
    <property type="match status" value="2"/>
</dbReference>
<evidence type="ECO:0000256" key="3">
    <source>
        <dbReference type="ARBA" id="ARBA00022723"/>
    </source>
</evidence>
<keyword evidence="6" id="KW-0472">Membrane</keyword>
<dbReference type="Gene3D" id="3.90.10.10">
    <property type="entry name" value="Cytochrome C3"/>
    <property type="match status" value="2"/>
</dbReference>
<dbReference type="GO" id="GO:0020037">
    <property type="term" value="F:heme binding"/>
    <property type="evidence" value="ECO:0007669"/>
    <property type="project" value="InterPro"/>
</dbReference>
<comment type="caution">
    <text evidence="8">The sequence shown here is derived from an EMBL/GenBank/DDBJ whole genome shotgun (WGS) entry which is preliminary data.</text>
</comment>
<evidence type="ECO:0000259" key="7">
    <source>
        <dbReference type="Pfam" id="PF02085"/>
    </source>
</evidence>
<keyword evidence="4" id="KW-0249">Electron transport</keyword>
<sequence>MEERLLHPADGNSTSRQFGGAAPFFVGLVVALIFGWWAFPGMLFSEQEQPINFSHKVHIQDAEMECSACHYFREDGTFAGLPTTESCAECHSDEPLGEDPEEARFIKEYVETGKEVKWHVYQKQPDNVFFSHAAHSLESCNNCHDFSEVELCSQCHIDVANMDKAPTYYENKLTTYSKQTMKMWQCERCHAHPEHYGVTRSSNACFVCHK</sequence>
<keyword evidence="2" id="KW-0349">Heme</keyword>
<keyword evidence="6" id="KW-1133">Transmembrane helix</keyword>
<dbReference type="RefSeq" id="WP_066851837.1">
    <property type="nucleotide sequence ID" value="NZ_JXMS01000002.1"/>
</dbReference>
<dbReference type="STRING" id="1560234.SP90_01500"/>
<dbReference type="PATRIC" id="fig|1560234.3.peg.1173"/>
<keyword evidence="1" id="KW-0813">Transport</keyword>
<dbReference type="EMBL" id="JXMS01000002">
    <property type="protein sequence ID" value="OBQ56781.1"/>
    <property type="molecule type" value="Genomic_DNA"/>
</dbReference>
<feature type="domain" description="Class III cytochrome C" evidence="7">
    <location>
        <begin position="123"/>
        <end position="209"/>
    </location>
</feature>
<evidence type="ECO:0000256" key="2">
    <source>
        <dbReference type="ARBA" id="ARBA00022617"/>
    </source>
</evidence>
<dbReference type="GO" id="GO:0009055">
    <property type="term" value="F:electron transfer activity"/>
    <property type="evidence" value="ECO:0007669"/>
    <property type="project" value="InterPro"/>
</dbReference>
<dbReference type="PANTHER" id="PTHR39425">
    <property type="entry name" value="LIPOPROTEIN CYTOCHROME C"/>
    <property type="match status" value="1"/>
</dbReference>
<dbReference type="CDD" id="cd08168">
    <property type="entry name" value="Cytochrom_C3"/>
    <property type="match status" value="1"/>
</dbReference>
<dbReference type="Proteomes" id="UP000091979">
    <property type="component" value="Unassembled WGS sequence"/>
</dbReference>
<evidence type="ECO:0000256" key="6">
    <source>
        <dbReference type="SAM" id="Phobius"/>
    </source>
</evidence>
<evidence type="ECO:0000313" key="9">
    <source>
        <dbReference type="Proteomes" id="UP000091979"/>
    </source>
</evidence>
<keyword evidence="6" id="KW-0812">Transmembrane</keyword>
<evidence type="ECO:0000313" key="8">
    <source>
        <dbReference type="EMBL" id="OBQ56781.1"/>
    </source>
</evidence>
<dbReference type="NCBIfam" id="NF041781">
    <property type="entry name" value="mnquin_red_QrcA"/>
    <property type="match status" value="1"/>
</dbReference>
<evidence type="ECO:0000256" key="4">
    <source>
        <dbReference type="ARBA" id="ARBA00022982"/>
    </source>
</evidence>
<organism evidence="8 9">
    <name type="scientific">Halodesulfovibrio spirochaetisodalis</name>
    <dbReference type="NCBI Taxonomy" id="1560234"/>
    <lineage>
        <taxon>Bacteria</taxon>
        <taxon>Pseudomonadati</taxon>
        <taxon>Thermodesulfobacteriota</taxon>
        <taxon>Desulfovibrionia</taxon>
        <taxon>Desulfovibrionales</taxon>
        <taxon>Desulfovibrionaceae</taxon>
        <taxon>Halodesulfovibrio</taxon>
    </lineage>
</organism>
<keyword evidence="9" id="KW-1185">Reference proteome</keyword>
<evidence type="ECO:0000256" key="5">
    <source>
        <dbReference type="ARBA" id="ARBA00023004"/>
    </source>
</evidence>
<gene>
    <name evidence="8" type="ORF">SP90_01500</name>
</gene>
<dbReference type="OrthoDB" id="9814800at2"/>
<keyword evidence="5" id="KW-0408">Iron</keyword>
<dbReference type="PANTHER" id="PTHR39425:SF1">
    <property type="entry name" value="CYTOCHROME C7-LIKE DOMAIN-CONTAINING PROTEIN"/>
    <property type="match status" value="1"/>
</dbReference>
<dbReference type="InterPro" id="IPR036280">
    <property type="entry name" value="Multihaem_cyt_sf"/>
</dbReference>
<keyword evidence="3" id="KW-0479">Metal-binding</keyword>
<dbReference type="InterPro" id="IPR053547">
    <property type="entry name" value="Multiheme_cyt_c_menaq_reduct"/>
</dbReference>
<dbReference type="AlphaFoldDB" id="A0A1B7XMP9"/>
<name>A0A1B7XMP9_9BACT</name>
<dbReference type="GO" id="GO:0046872">
    <property type="term" value="F:metal ion binding"/>
    <property type="evidence" value="ECO:0007669"/>
    <property type="project" value="UniProtKB-KW"/>
</dbReference>
<feature type="transmembrane region" description="Helical" evidence="6">
    <location>
        <begin position="20"/>
        <end position="39"/>
    </location>
</feature>
<evidence type="ECO:0000256" key="1">
    <source>
        <dbReference type="ARBA" id="ARBA00022448"/>
    </source>
</evidence>
<reference evidence="8 9" key="1">
    <citation type="submission" date="2015-01" db="EMBL/GenBank/DDBJ databases">
        <title>Desulfovibrio sp. JC271 draft genome sequence.</title>
        <authorList>
            <person name="Shivani Y."/>
            <person name="Subhash Y."/>
            <person name="Sasikala C."/>
            <person name="Ramana C.V."/>
        </authorList>
    </citation>
    <scope>NUCLEOTIDE SEQUENCE [LARGE SCALE GENOMIC DNA]</scope>
    <source>
        <strain evidence="8 9">JC271</strain>
    </source>
</reference>
<proteinExistence type="predicted"/>
<dbReference type="SUPFAM" id="SSF48695">
    <property type="entry name" value="Multiheme cytochromes"/>
    <property type="match status" value="1"/>
</dbReference>
<accession>A0A1B7XMP9</accession>
<feature type="domain" description="Class III cytochrome C" evidence="7">
    <location>
        <begin position="46"/>
        <end position="99"/>
    </location>
</feature>
<protein>
    <submittedName>
        <fullName evidence="8">Cytochrome C</fullName>
    </submittedName>
</protein>